<evidence type="ECO:0000256" key="1">
    <source>
        <dbReference type="PROSITE-ProRule" id="PRU00182"/>
    </source>
</evidence>
<proteinExistence type="predicted"/>
<sequence length="73" mass="7925">MNSPVDVPIRDEAIKLGQLLKLANLVEDGAEARIVIIEGLVTVDGEVDTRRSAQIPVGAVVCLEDECVRVTRR</sequence>
<accession>A0A417Z508</accession>
<dbReference type="AlphaFoldDB" id="A0A417Z508"/>
<dbReference type="Gene3D" id="3.10.290.10">
    <property type="entry name" value="RNA-binding S4 domain"/>
    <property type="match status" value="1"/>
</dbReference>
<dbReference type="SUPFAM" id="SSF55174">
    <property type="entry name" value="Alpha-L RNA-binding motif"/>
    <property type="match status" value="1"/>
</dbReference>
<dbReference type="InterPro" id="IPR036986">
    <property type="entry name" value="S4_RNA-bd_sf"/>
</dbReference>
<comment type="caution">
    <text evidence="2">The sequence shown here is derived from an EMBL/GenBank/DDBJ whole genome shotgun (WGS) entry which is preliminary data.</text>
</comment>
<dbReference type="Pfam" id="PF13275">
    <property type="entry name" value="S4_2"/>
    <property type="match status" value="1"/>
</dbReference>
<reference evidence="2 3" key="1">
    <citation type="submission" date="2018-08" db="EMBL/GenBank/DDBJ databases">
        <title>Whole genome sequence analysis of Dermacoccus abyssi bacteria isolated from Deep Mariana trench Micromonospora spp reveals genes involved in the environmental adaptation and production of secondary metabolites.</title>
        <authorList>
            <person name="Abdel-Mageed W.M."/>
            <person name="Lehri B."/>
            <person name="Nouioui I."/>
            <person name="Goodfellow I."/>
            <person name="Jaspars M."/>
            <person name="Karlyshev A."/>
        </authorList>
    </citation>
    <scope>NUCLEOTIDE SEQUENCE [LARGE SCALE GENOMIC DNA]</scope>
    <source>
        <strain evidence="2 3">MT1.1</strain>
    </source>
</reference>
<dbReference type="GO" id="GO:0003723">
    <property type="term" value="F:RNA binding"/>
    <property type="evidence" value="ECO:0007669"/>
    <property type="project" value="UniProtKB-KW"/>
</dbReference>
<dbReference type="EMBL" id="QWLM01000007">
    <property type="protein sequence ID" value="RHW45842.1"/>
    <property type="molecule type" value="Genomic_DNA"/>
</dbReference>
<dbReference type="Proteomes" id="UP000285376">
    <property type="component" value="Unassembled WGS sequence"/>
</dbReference>
<gene>
    <name evidence="2" type="ORF">D1832_07520</name>
</gene>
<dbReference type="RefSeq" id="WP_118913313.1">
    <property type="nucleotide sequence ID" value="NZ_CBCRVH010000005.1"/>
</dbReference>
<keyword evidence="1" id="KW-0694">RNA-binding</keyword>
<protein>
    <submittedName>
        <fullName evidence="2">RNA-binding S4 domain-containing protein</fullName>
    </submittedName>
</protein>
<name>A0A417Z508_9MICO</name>
<organism evidence="2 3">
    <name type="scientific">Dermacoccus abyssi</name>
    <dbReference type="NCBI Taxonomy" id="322596"/>
    <lineage>
        <taxon>Bacteria</taxon>
        <taxon>Bacillati</taxon>
        <taxon>Actinomycetota</taxon>
        <taxon>Actinomycetes</taxon>
        <taxon>Micrococcales</taxon>
        <taxon>Dermacoccaceae</taxon>
        <taxon>Dermacoccus</taxon>
    </lineage>
</organism>
<evidence type="ECO:0000313" key="3">
    <source>
        <dbReference type="Proteomes" id="UP000285376"/>
    </source>
</evidence>
<dbReference type="PROSITE" id="PS50889">
    <property type="entry name" value="S4"/>
    <property type="match status" value="1"/>
</dbReference>
<evidence type="ECO:0000313" key="2">
    <source>
        <dbReference type="EMBL" id="RHW45842.1"/>
    </source>
</evidence>